<feature type="compositionally biased region" description="Low complexity" evidence="2">
    <location>
        <begin position="73"/>
        <end position="89"/>
    </location>
</feature>
<dbReference type="RefSeq" id="WP_006572963.1">
    <property type="nucleotide sequence ID" value="NZ_AAXG02000015.1"/>
</dbReference>
<gene>
    <name evidence="5" type="ORF">BACCAP_02432</name>
</gene>
<keyword evidence="3" id="KW-1133">Transmembrane helix</keyword>
<feature type="transmembrane region" description="Helical" evidence="3">
    <location>
        <begin position="187"/>
        <end position="209"/>
    </location>
</feature>
<protein>
    <submittedName>
        <fullName evidence="5">DNA-binding helix-turn-helix protein</fullName>
    </submittedName>
</protein>
<dbReference type="InterPro" id="IPR001387">
    <property type="entry name" value="Cro/C1-type_HTH"/>
</dbReference>
<evidence type="ECO:0000256" key="1">
    <source>
        <dbReference type="ARBA" id="ARBA00023125"/>
    </source>
</evidence>
<feature type="domain" description="HTH cro/C1-type" evidence="4">
    <location>
        <begin position="7"/>
        <end position="61"/>
    </location>
</feature>
<dbReference type="CDD" id="cd00093">
    <property type="entry name" value="HTH_XRE"/>
    <property type="match status" value="1"/>
</dbReference>
<dbReference type="EMBL" id="AAXG02000015">
    <property type="protein sequence ID" value="EDM99696.1"/>
    <property type="molecule type" value="Genomic_DNA"/>
</dbReference>
<dbReference type="PANTHER" id="PTHR46558">
    <property type="entry name" value="TRACRIPTIONAL REGULATORY PROTEIN-RELATED-RELATED"/>
    <property type="match status" value="1"/>
</dbReference>
<comment type="caution">
    <text evidence="5">The sequence shown here is derived from an EMBL/GenBank/DDBJ whole genome shotgun (WGS) entry which is preliminary data.</text>
</comment>
<dbReference type="SUPFAM" id="SSF47413">
    <property type="entry name" value="lambda repressor-like DNA-binding domains"/>
    <property type="match status" value="1"/>
</dbReference>
<accession>A6NW39</accession>
<evidence type="ECO:0000256" key="3">
    <source>
        <dbReference type="SAM" id="Phobius"/>
    </source>
</evidence>
<organism evidence="5 6">
    <name type="scientific">Pseudoflavonifractor capillosus ATCC 29799</name>
    <dbReference type="NCBI Taxonomy" id="411467"/>
    <lineage>
        <taxon>Bacteria</taxon>
        <taxon>Bacillati</taxon>
        <taxon>Bacillota</taxon>
        <taxon>Clostridia</taxon>
        <taxon>Eubacteriales</taxon>
        <taxon>Oscillospiraceae</taxon>
        <taxon>Pseudoflavonifractor</taxon>
    </lineage>
</organism>
<feature type="region of interest" description="Disordered" evidence="2">
    <location>
        <begin position="67"/>
        <end position="89"/>
    </location>
</feature>
<dbReference type="STRING" id="411467.BACCAP_02432"/>
<dbReference type="GO" id="GO:0003677">
    <property type="term" value="F:DNA binding"/>
    <property type="evidence" value="ECO:0007669"/>
    <property type="project" value="UniProtKB-KW"/>
</dbReference>
<reference evidence="5 6" key="1">
    <citation type="submission" date="2007-04" db="EMBL/GenBank/DDBJ databases">
        <authorList>
            <person name="Fulton L."/>
            <person name="Clifton S."/>
            <person name="Fulton B."/>
            <person name="Xu J."/>
            <person name="Minx P."/>
            <person name="Pepin K.H."/>
            <person name="Johnson M."/>
            <person name="Thiruvilangam P."/>
            <person name="Bhonagiri V."/>
            <person name="Nash W.E."/>
            <person name="Mardis E.R."/>
            <person name="Wilson R.K."/>
        </authorList>
    </citation>
    <scope>NUCLEOTIDE SEQUENCE [LARGE SCALE GENOMIC DNA]</scope>
    <source>
        <strain evidence="5 6">ATCC 29799</strain>
    </source>
</reference>
<dbReference type="AlphaFoldDB" id="A6NW39"/>
<dbReference type="OrthoDB" id="9801008at2"/>
<dbReference type="PROSITE" id="PS50943">
    <property type="entry name" value="HTH_CROC1"/>
    <property type="match status" value="1"/>
</dbReference>
<evidence type="ECO:0000259" key="4">
    <source>
        <dbReference type="PROSITE" id="PS50943"/>
    </source>
</evidence>
<sequence>MELNERIAAARRAAGMSQEQLGEALGVSRQAVSKWESGQTKPDLEAVGKMCELFHLSADYLLLGKEEKKDDGSSAQAQPQPQAQSQNQTQYTSGGYSLVLVDTNPTPRETLHMLLNSGMPEEEVDRLIESLPAVLASGLSLEEAYRRAKDFERCGLVKVIRDESAKTQESMLWAVPIEAPEEKGAGLGFGGTVLAVIVGIILSLLLLMLF</sequence>
<keyword evidence="1 5" id="KW-0238">DNA-binding</keyword>
<keyword evidence="3" id="KW-0812">Transmembrane</keyword>
<dbReference type="eggNOG" id="COG1396">
    <property type="taxonomic scope" value="Bacteria"/>
</dbReference>
<name>A6NW39_9FIRM</name>
<dbReference type="InterPro" id="IPR010982">
    <property type="entry name" value="Lambda_DNA-bd_dom_sf"/>
</dbReference>
<evidence type="ECO:0000313" key="5">
    <source>
        <dbReference type="EMBL" id="EDM99696.1"/>
    </source>
</evidence>
<reference evidence="5 6" key="2">
    <citation type="submission" date="2007-06" db="EMBL/GenBank/DDBJ databases">
        <title>Draft genome sequence of Pseudoflavonifractor capillosus ATCC 29799.</title>
        <authorList>
            <person name="Sudarsanam P."/>
            <person name="Ley R."/>
            <person name="Guruge J."/>
            <person name="Turnbaugh P.J."/>
            <person name="Mahowald M."/>
            <person name="Liep D."/>
            <person name="Gordon J."/>
        </authorList>
    </citation>
    <scope>NUCLEOTIDE SEQUENCE [LARGE SCALE GENOMIC DNA]</scope>
    <source>
        <strain evidence="5 6">ATCC 29799</strain>
    </source>
</reference>
<dbReference type="Proteomes" id="UP000003639">
    <property type="component" value="Unassembled WGS sequence"/>
</dbReference>
<dbReference type="Pfam" id="PF01381">
    <property type="entry name" value="HTH_3"/>
    <property type="match status" value="1"/>
</dbReference>
<dbReference type="PANTHER" id="PTHR46558:SF11">
    <property type="entry name" value="HTH-TYPE TRANSCRIPTIONAL REGULATOR XRE"/>
    <property type="match status" value="1"/>
</dbReference>
<proteinExistence type="predicted"/>
<evidence type="ECO:0000313" key="6">
    <source>
        <dbReference type="Proteomes" id="UP000003639"/>
    </source>
</evidence>
<evidence type="ECO:0000256" key="2">
    <source>
        <dbReference type="SAM" id="MobiDB-lite"/>
    </source>
</evidence>
<keyword evidence="3" id="KW-0472">Membrane</keyword>
<dbReference type="Gene3D" id="1.10.260.40">
    <property type="entry name" value="lambda repressor-like DNA-binding domains"/>
    <property type="match status" value="1"/>
</dbReference>
<dbReference type="SMART" id="SM00530">
    <property type="entry name" value="HTH_XRE"/>
    <property type="match status" value="1"/>
</dbReference>
<keyword evidence="6" id="KW-1185">Reference proteome</keyword>